<dbReference type="InterPro" id="IPR001932">
    <property type="entry name" value="PPM-type_phosphatase-like_dom"/>
</dbReference>
<dbReference type="InterPro" id="IPR036457">
    <property type="entry name" value="PPM-type-like_dom_sf"/>
</dbReference>
<dbReference type="Pfam" id="PF00072">
    <property type="entry name" value="Response_reg"/>
    <property type="match status" value="1"/>
</dbReference>
<evidence type="ECO:0000256" key="2">
    <source>
        <dbReference type="PROSITE-ProRule" id="PRU00169"/>
    </source>
</evidence>
<dbReference type="SMART" id="SM00448">
    <property type="entry name" value="REC"/>
    <property type="match status" value="1"/>
</dbReference>
<dbReference type="RefSeq" id="WP_207691837.1">
    <property type="nucleotide sequence ID" value="NZ_CP061799.1"/>
</dbReference>
<dbReference type="KEGG" id="dli:dnl_24580"/>
<evidence type="ECO:0000313" key="4">
    <source>
        <dbReference type="EMBL" id="QTA80166.1"/>
    </source>
</evidence>
<sequence>MNQNISEKILVADDDRVVRTLLQYNLKKAGYTVILVENGIEVLENMTMEIGVVLLDLQMPKMDGINCLKHLRKEYPDLAPVMITASDDISDAVEAMKYGAFDYLVKPVKPKQLLALVEKVLQNWKQSKRLRQVEKELVRAREREIYIASRIQRTLLLGKPPVDMPEIEITQFTIPSQQVDGDFFDFFKINDKILDIVVGDVMGKGIASALLGAAMKSHFLRAINELALSNSEHGFIPEPGDIVSRVHSAMISHMEDIETFVTLCYARIDLEKSLINFVDCGHMRTIHYRSSLKNIRLLEGVNMPLGLPETDPFEQITVSYIPGDFFFFYSDGLTEAQNKEGEQFGETRLVKKIQEYAEFGQKQIIDRIYKDVVNFAQSDSFDDDFTCVVAGIKK</sequence>
<reference evidence="4" key="1">
    <citation type="journal article" date="2021" name="Microb. Physiol.">
        <title>Proteogenomic Insights into the Physiology of Marine, Sulfate-Reducing, Filamentous Desulfonema limicola and Desulfonema magnum.</title>
        <authorList>
            <person name="Schnaars V."/>
            <person name="Wohlbrand L."/>
            <person name="Scheve S."/>
            <person name="Hinrichs C."/>
            <person name="Reinhardt R."/>
            <person name="Rabus R."/>
        </authorList>
    </citation>
    <scope>NUCLEOTIDE SEQUENCE</scope>
    <source>
        <strain evidence="4">5ac10</strain>
    </source>
</reference>
<evidence type="ECO:0000256" key="1">
    <source>
        <dbReference type="ARBA" id="ARBA00022801"/>
    </source>
</evidence>
<dbReference type="Pfam" id="PF07228">
    <property type="entry name" value="SpoIIE"/>
    <property type="match status" value="1"/>
</dbReference>
<feature type="modified residue" description="4-aspartylphosphate" evidence="2">
    <location>
        <position position="56"/>
    </location>
</feature>
<feature type="domain" description="Response regulatory" evidence="3">
    <location>
        <begin position="8"/>
        <end position="121"/>
    </location>
</feature>
<dbReference type="SMART" id="SM00331">
    <property type="entry name" value="PP2C_SIG"/>
    <property type="match status" value="1"/>
</dbReference>
<evidence type="ECO:0000259" key="3">
    <source>
        <dbReference type="PROSITE" id="PS50110"/>
    </source>
</evidence>
<organism evidence="4 5">
    <name type="scientific">Desulfonema limicola</name>
    <dbReference type="NCBI Taxonomy" id="45656"/>
    <lineage>
        <taxon>Bacteria</taxon>
        <taxon>Pseudomonadati</taxon>
        <taxon>Thermodesulfobacteriota</taxon>
        <taxon>Desulfobacteria</taxon>
        <taxon>Desulfobacterales</taxon>
        <taxon>Desulfococcaceae</taxon>
        <taxon>Desulfonema</taxon>
    </lineage>
</organism>
<name>A0A975B7C5_9BACT</name>
<dbReference type="GO" id="GO:0000160">
    <property type="term" value="P:phosphorelay signal transduction system"/>
    <property type="evidence" value="ECO:0007669"/>
    <property type="project" value="InterPro"/>
</dbReference>
<dbReference type="Gene3D" id="3.40.50.2300">
    <property type="match status" value="1"/>
</dbReference>
<dbReference type="InterPro" id="IPR052016">
    <property type="entry name" value="Bact_Sigma-Reg"/>
</dbReference>
<dbReference type="Proteomes" id="UP000663720">
    <property type="component" value="Chromosome"/>
</dbReference>
<dbReference type="InterPro" id="IPR001789">
    <property type="entry name" value="Sig_transdc_resp-reg_receiver"/>
</dbReference>
<dbReference type="InterPro" id="IPR011006">
    <property type="entry name" value="CheY-like_superfamily"/>
</dbReference>
<dbReference type="PROSITE" id="PS50110">
    <property type="entry name" value="RESPONSE_REGULATORY"/>
    <property type="match status" value="1"/>
</dbReference>
<dbReference type="GO" id="GO:0016791">
    <property type="term" value="F:phosphatase activity"/>
    <property type="evidence" value="ECO:0007669"/>
    <property type="project" value="TreeGrafter"/>
</dbReference>
<evidence type="ECO:0000313" key="5">
    <source>
        <dbReference type="Proteomes" id="UP000663720"/>
    </source>
</evidence>
<keyword evidence="2" id="KW-0597">Phosphoprotein</keyword>
<keyword evidence="5" id="KW-1185">Reference proteome</keyword>
<dbReference type="PANTHER" id="PTHR43156">
    <property type="entry name" value="STAGE II SPORULATION PROTEIN E-RELATED"/>
    <property type="match status" value="1"/>
</dbReference>
<dbReference type="AlphaFoldDB" id="A0A975B7C5"/>
<protein>
    <submittedName>
        <fullName evidence="4">Two component system response regulator, PPM-type phosphatase domain-containing protein</fullName>
    </submittedName>
</protein>
<dbReference type="Gene3D" id="3.60.40.10">
    <property type="entry name" value="PPM-type phosphatase domain"/>
    <property type="match status" value="1"/>
</dbReference>
<proteinExistence type="predicted"/>
<dbReference type="EMBL" id="CP061799">
    <property type="protein sequence ID" value="QTA80166.1"/>
    <property type="molecule type" value="Genomic_DNA"/>
</dbReference>
<gene>
    <name evidence="4" type="ORF">dnl_24580</name>
</gene>
<dbReference type="SUPFAM" id="SSF81606">
    <property type="entry name" value="PP2C-like"/>
    <property type="match status" value="1"/>
</dbReference>
<accession>A0A975B7C5</accession>
<keyword evidence="1" id="KW-0378">Hydrolase</keyword>
<dbReference type="SUPFAM" id="SSF52172">
    <property type="entry name" value="CheY-like"/>
    <property type="match status" value="1"/>
</dbReference>
<dbReference type="PANTHER" id="PTHR43156:SF2">
    <property type="entry name" value="STAGE II SPORULATION PROTEIN E"/>
    <property type="match status" value="1"/>
</dbReference>